<dbReference type="SUPFAM" id="SSF56112">
    <property type="entry name" value="Protein kinase-like (PK-like)"/>
    <property type="match status" value="1"/>
</dbReference>
<dbReference type="OrthoDB" id="4062651at2759"/>
<reference evidence="3" key="1">
    <citation type="submission" date="2019-04" db="EMBL/GenBank/DDBJ databases">
        <title>Friends and foes A comparative genomics studyof 23 Aspergillus species from section Flavi.</title>
        <authorList>
            <consortium name="DOE Joint Genome Institute"/>
            <person name="Kjaerbolling I."/>
            <person name="Vesth T."/>
            <person name="Frisvad J.C."/>
            <person name="Nybo J.L."/>
            <person name="Theobald S."/>
            <person name="Kildgaard S."/>
            <person name="Isbrandt T."/>
            <person name="Kuo A."/>
            <person name="Sato A."/>
            <person name="Lyhne E.K."/>
            <person name="Kogle M.E."/>
            <person name="Wiebenga A."/>
            <person name="Kun R.S."/>
            <person name="Lubbers R.J."/>
            <person name="Makela M.R."/>
            <person name="Barry K."/>
            <person name="Chovatia M."/>
            <person name="Clum A."/>
            <person name="Daum C."/>
            <person name="Haridas S."/>
            <person name="He G."/>
            <person name="LaButti K."/>
            <person name="Lipzen A."/>
            <person name="Mondo S."/>
            <person name="Riley R."/>
            <person name="Salamov A."/>
            <person name="Simmons B.A."/>
            <person name="Magnuson J.K."/>
            <person name="Henrissat B."/>
            <person name="Mortensen U.H."/>
            <person name="Larsen T.O."/>
            <person name="Devries R.P."/>
            <person name="Grigoriev I.V."/>
            <person name="Machida M."/>
            <person name="Baker S.E."/>
            <person name="Andersen M.R."/>
        </authorList>
    </citation>
    <scope>NUCLEOTIDE SEQUENCE [LARGE SCALE GENOMIC DNA]</scope>
    <source>
        <strain evidence="3">CBS 553.77</strain>
    </source>
</reference>
<protein>
    <recommendedName>
        <fullName evidence="1">Protein kinase domain-containing protein</fullName>
    </recommendedName>
</protein>
<dbReference type="InterPro" id="IPR000719">
    <property type="entry name" value="Prot_kinase_dom"/>
</dbReference>
<dbReference type="InterPro" id="IPR011009">
    <property type="entry name" value="Kinase-like_dom_sf"/>
</dbReference>
<dbReference type="PANTHER" id="PTHR24347">
    <property type="entry name" value="SERINE/THREONINE-PROTEIN KINASE"/>
    <property type="match status" value="1"/>
</dbReference>
<dbReference type="EMBL" id="ML739064">
    <property type="protein sequence ID" value="KAE8354829.1"/>
    <property type="molecule type" value="Genomic_DNA"/>
</dbReference>
<dbReference type="GO" id="GO:0005524">
    <property type="term" value="F:ATP binding"/>
    <property type="evidence" value="ECO:0007669"/>
    <property type="project" value="InterPro"/>
</dbReference>
<accession>A0A5N6ZDK0</accession>
<dbReference type="Gene3D" id="1.10.510.10">
    <property type="entry name" value="Transferase(Phosphotransferase) domain 1"/>
    <property type="match status" value="1"/>
</dbReference>
<dbReference type="AlphaFoldDB" id="A0A5N6ZDK0"/>
<dbReference type="SMART" id="SM00220">
    <property type="entry name" value="S_TKc"/>
    <property type="match status" value="1"/>
</dbReference>
<dbReference type="Pfam" id="PF00069">
    <property type="entry name" value="Pkinase"/>
    <property type="match status" value="1"/>
</dbReference>
<proteinExistence type="predicted"/>
<keyword evidence="3" id="KW-1185">Reference proteome</keyword>
<name>A0A5N6ZDK0_9EURO</name>
<evidence type="ECO:0000259" key="1">
    <source>
        <dbReference type="PROSITE" id="PS50011"/>
    </source>
</evidence>
<evidence type="ECO:0000313" key="3">
    <source>
        <dbReference type="Proteomes" id="UP000327118"/>
    </source>
</evidence>
<evidence type="ECO:0000313" key="2">
    <source>
        <dbReference type="EMBL" id="KAE8354829.1"/>
    </source>
</evidence>
<dbReference type="PROSITE" id="PS50011">
    <property type="entry name" value="PROTEIN_KINASE_DOM"/>
    <property type="match status" value="1"/>
</dbReference>
<gene>
    <name evidence="2" type="ORF">BDV28DRAFT_163891</name>
</gene>
<organism evidence="2 3">
    <name type="scientific">Aspergillus coremiiformis</name>
    <dbReference type="NCBI Taxonomy" id="138285"/>
    <lineage>
        <taxon>Eukaryota</taxon>
        <taxon>Fungi</taxon>
        <taxon>Dikarya</taxon>
        <taxon>Ascomycota</taxon>
        <taxon>Pezizomycotina</taxon>
        <taxon>Eurotiomycetes</taxon>
        <taxon>Eurotiomycetidae</taxon>
        <taxon>Eurotiales</taxon>
        <taxon>Aspergillaceae</taxon>
        <taxon>Aspergillus</taxon>
        <taxon>Aspergillus subgen. Circumdati</taxon>
    </lineage>
</organism>
<dbReference type="GO" id="GO:0004672">
    <property type="term" value="F:protein kinase activity"/>
    <property type="evidence" value="ECO:0007669"/>
    <property type="project" value="InterPro"/>
</dbReference>
<feature type="domain" description="Protein kinase" evidence="1">
    <location>
        <begin position="1"/>
        <end position="199"/>
    </location>
</feature>
<dbReference type="Proteomes" id="UP000327118">
    <property type="component" value="Unassembled WGS sequence"/>
</dbReference>
<sequence>MYIIKNVIPGEFEYNRDLQKKVSSCPNVRTVVDTIQALELFIYPFLKEDMLGLNIKPDNILVDYAENADDLSIQNVQIADLDDSVELPSGMWLQDALCGNPIWRSPETKEPWRLILRRHISYFADEDSLNRLLTHIGKENNFFSRLLELAGSFAPGDLRRPFASWDFVQPELRDLVSRMTNLDPERRITARKALEHPWFR</sequence>